<comment type="caution">
    <text evidence="1">The sequence shown here is derived from an EMBL/GenBank/DDBJ whole genome shotgun (WGS) entry which is preliminary data.</text>
</comment>
<gene>
    <name evidence="1" type="ORF">BpHYR1_018207</name>
</gene>
<dbReference type="EMBL" id="REGN01002138">
    <property type="protein sequence ID" value="RNA30015.1"/>
    <property type="molecule type" value="Genomic_DNA"/>
</dbReference>
<evidence type="ECO:0000313" key="1">
    <source>
        <dbReference type="EMBL" id="RNA30015.1"/>
    </source>
</evidence>
<dbReference type="Proteomes" id="UP000276133">
    <property type="component" value="Unassembled WGS sequence"/>
</dbReference>
<protein>
    <submittedName>
        <fullName evidence="1">Uncharacterized protein</fullName>
    </submittedName>
</protein>
<name>A0A3M7S317_BRAPC</name>
<reference evidence="1 2" key="1">
    <citation type="journal article" date="2018" name="Sci. Rep.">
        <title>Genomic signatures of local adaptation to the degree of environmental predictability in rotifers.</title>
        <authorList>
            <person name="Franch-Gras L."/>
            <person name="Hahn C."/>
            <person name="Garcia-Roger E.M."/>
            <person name="Carmona M.J."/>
            <person name="Serra M."/>
            <person name="Gomez A."/>
        </authorList>
    </citation>
    <scope>NUCLEOTIDE SEQUENCE [LARGE SCALE GENOMIC DNA]</scope>
    <source>
        <strain evidence="1">HYR1</strain>
    </source>
</reference>
<dbReference type="AlphaFoldDB" id="A0A3M7S317"/>
<dbReference type="PANTHER" id="PTHR33266">
    <property type="entry name" value="CHROMOSOME 15, WHOLE GENOME SHOTGUN SEQUENCE"/>
    <property type="match status" value="1"/>
</dbReference>
<dbReference type="PANTHER" id="PTHR33266:SF1">
    <property type="entry name" value="F-BOX DOMAIN-CONTAINING PROTEIN"/>
    <property type="match status" value="1"/>
</dbReference>
<organism evidence="1 2">
    <name type="scientific">Brachionus plicatilis</name>
    <name type="common">Marine rotifer</name>
    <name type="synonym">Brachionus muelleri</name>
    <dbReference type="NCBI Taxonomy" id="10195"/>
    <lineage>
        <taxon>Eukaryota</taxon>
        <taxon>Metazoa</taxon>
        <taxon>Spiralia</taxon>
        <taxon>Gnathifera</taxon>
        <taxon>Rotifera</taxon>
        <taxon>Eurotatoria</taxon>
        <taxon>Monogononta</taxon>
        <taxon>Pseudotrocha</taxon>
        <taxon>Ploima</taxon>
        <taxon>Brachionidae</taxon>
        <taxon>Brachionus</taxon>
    </lineage>
</organism>
<keyword evidence="2" id="KW-1185">Reference proteome</keyword>
<dbReference type="OrthoDB" id="3270019at2759"/>
<sequence length="253" mass="28900">MSQTEGHTWGDATNAYFTFTNIFDNLRVVDRLWVNGKYFHGYTDSLLFENICSFGRPLWGSLCKTKLSDKKYDQIGLRQLTSLVMKKLVGDASKTLDQLTDNDALAILSCRLGAIRPLLNSTAQNLISKNMANIHLSRFWQMQPHFIFNKMKTFDNKTQSGLYFFVNKLVQAVQNSIVDQGEKGETTTKIMLLNAYDKCVIGLEIEDPLSSATRYCSYVKVESFMANLYRQASLDIIKQQLDHEQSEKLLNGY</sequence>
<accession>A0A3M7S317</accession>
<evidence type="ECO:0000313" key="2">
    <source>
        <dbReference type="Proteomes" id="UP000276133"/>
    </source>
</evidence>
<proteinExistence type="predicted"/>